<keyword evidence="3" id="KW-1185">Reference proteome</keyword>
<dbReference type="RefSeq" id="WP_062147239.1">
    <property type="nucleotide sequence ID" value="NZ_CP013002.1"/>
</dbReference>
<sequence>MTNRTRLVPALALVLAMAAAAPALAGQLTVSTDKAFPFLERFLKLSPSEKARFRLIYSPRVNGKPIIGQKATLIESNGNRTVIPINADGYYEKTPSLAQLSDAKIAFDAPVGTKFGTSMAFLTTLKAETEYEVKDLVATVEETNGVIRRQAGPAAMLAPKMGGIAFVKAQGGVAVFADGRTKPLPQVKETPYFLHDEFPGAVKVKLTKTPTRVGFYPKKK</sequence>
<dbReference type="KEGG" id="chq:AQ619_11005"/>
<proteinExistence type="predicted"/>
<dbReference type="Proteomes" id="UP000056905">
    <property type="component" value="Chromosome"/>
</dbReference>
<feature type="chain" id="PRO_5006052622" evidence="1">
    <location>
        <begin position="26"/>
        <end position="220"/>
    </location>
</feature>
<keyword evidence="1" id="KW-0732">Signal</keyword>
<dbReference type="AlphaFoldDB" id="A0A0P0P0Y6"/>
<name>A0A0P0P0Y6_9CAUL</name>
<reference evidence="2 3" key="1">
    <citation type="submission" date="2015-10" db="EMBL/GenBank/DDBJ databases">
        <title>Conservation of the essential genome among Caulobacter and Brevundimonas species.</title>
        <authorList>
            <person name="Scott D."/>
            <person name="Ely B."/>
        </authorList>
    </citation>
    <scope>NUCLEOTIDE SEQUENCE [LARGE SCALE GENOMIC DNA]</scope>
    <source>
        <strain evidence="2 3">CB4</strain>
    </source>
</reference>
<evidence type="ECO:0000313" key="2">
    <source>
        <dbReference type="EMBL" id="ALL13820.1"/>
    </source>
</evidence>
<organism evidence="2 3">
    <name type="scientific">Caulobacter henricii</name>
    <dbReference type="NCBI Taxonomy" id="69395"/>
    <lineage>
        <taxon>Bacteria</taxon>
        <taxon>Pseudomonadati</taxon>
        <taxon>Pseudomonadota</taxon>
        <taxon>Alphaproteobacteria</taxon>
        <taxon>Caulobacterales</taxon>
        <taxon>Caulobacteraceae</taxon>
        <taxon>Caulobacter</taxon>
    </lineage>
</organism>
<evidence type="ECO:0000313" key="3">
    <source>
        <dbReference type="Proteomes" id="UP000056905"/>
    </source>
</evidence>
<feature type="signal peptide" evidence="1">
    <location>
        <begin position="1"/>
        <end position="25"/>
    </location>
</feature>
<gene>
    <name evidence="2" type="ORF">AQ619_11005</name>
</gene>
<accession>A0A0P0P0Y6</accession>
<dbReference type="EMBL" id="CP013002">
    <property type="protein sequence ID" value="ALL13820.1"/>
    <property type="molecule type" value="Genomic_DNA"/>
</dbReference>
<evidence type="ECO:0000256" key="1">
    <source>
        <dbReference type="SAM" id="SignalP"/>
    </source>
</evidence>
<protein>
    <submittedName>
        <fullName evidence="2">Uncharacterized protein</fullName>
    </submittedName>
</protein>
<dbReference type="STRING" id="69395.AQ619_11005"/>
<dbReference type="OrthoDB" id="7171831at2"/>